<evidence type="ECO:0000313" key="1">
    <source>
        <dbReference type="EMBL" id="KAJ9119032.1"/>
    </source>
</evidence>
<dbReference type="EMBL" id="JASBWU010000009">
    <property type="protein sequence ID" value="KAJ9119032.1"/>
    <property type="molecule type" value="Genomic_DNA"/>
</dbReference>
<keyword evidence="2" id="KW-1185">Reference proteome</keyword>
<sequence length="425" mass="47629">MPHQETALARTVSTRHSSHADSTLSSDTSATAPPTPEQGQDCALKAGDQEGQTDDADTEQSNIPSVNQDSQSSPAQTPTLLSCRAFADAALLNTQQVKEIWKEKTAKEVQKARLQWGDRETRLMLEAILKVEESQGEELVEQKRGGKIQRVPVKTGDNQLHKTTQAYIAWNLRMYGNESFRNVDCGQVKNHWTKLKGIWDAIQKLSNPGRSGGPFLYDRERGYANLDATMGALLDSLIEGDVPQGHEHAHLVKTTESQKQPDQAKDKESQKNHSNHQLDKTLHQENRPVEEKDTESPHKKIKKSKQSQTLSALKAIGDGNQSLGTSIATATENEKNRIKVNEEMVAQLAKANTERRNALLVERRREAGEVISTIPEFQSLDEDKQFALQEWLLKDDNSEMFCQLIPTLRAKWLEKNIDRILASQT</sequence>
<gene>
    <name evidence="1" type="ORF">QFC22_003522</name>
</gene>
<organism evidence="1 2">
    <name type="scientific">Naganishia vaughanmartiniae</name>
    <dbReference type="NCBI Taxonomy" id="1424756"/>
    <lineage>
        <taxon>Eukaryota</taxon>
        <taxon>Fungi</taxon>
        <taxon>Dikarya</taxon>
        <taxon>Basidiomycota</taxon>
        <taxon>Agaricomycotina</taxon>
        <taxon>Tremellomycetes</taxon>
        <taxon>Filobasidiales</taxon>
        <taxon>Filobasidiaceae</taxon>
        <taxon>Naganishia</taxon>
    </lineage>
</organism>
<reference evidence="1" key="1">
    <citation type="submission" date="2023-04" db="EMBL/GenBank/DDBJ databases">
        <title>Draft Genome sequencing of Naganishia species isolated from polar environments using Oxford Nanopore Technology.</title>
        <authorList>
            <person name="Leo P."/>
            <person name="Venkateswaran K."/>
        </authorList>
    </citation>
    <scope>NUCLEOTIDE SEQUENCE</scope>
    <source>
        <strain evidence="1">MNA-CCFEE 5425</strain>
    </source>
</reference>
<dbReference type="Proteomes" id="UP001243375">
    <property type="component" value="Unassembled WGS sequence"/>
</dbReference>
<comment type="caution">
    <text evidence="1">The sequence shown here is derived from an EMBL/GenBank/DDBJ whole genome shotgun (WGS) entry which is preliminary data.</text>
</comment>
<accession>A0ACC2X539</accession>
<name>A0ACC2X539_9TREE</name>
<evidence type="ECO:0000313" key="2">
    <source>
        <dbReference type="Proteomes" id="UP001243375"/>
    </source>
</evidence>
<protein>
    <submittedName>
        <fullName evidence="1">Uncharacterized protein</fullName>
    </submittedName>
</protein>
<proteinExistence type="predicted"/>